<dbReference type="FunFam" id="3.55.40.20:FF:000001">
    <property type="entry name" value="Superoxide dismutase"/>
    <property type="match status" value="1"/>
</dbReference>
<evidence type="ECO:0000256" key="5">
    <source>
        <dbReference type="ARBA" id="ARBA00049204"/>
    </source>
</evidence>
<dbReference type="PROSITE" id="PS00088">
    <property type="entry name" value="SOD_MN"/>
    <property type="match status" value="1"/>
</dbReference>
<dbReference type="InterPro" id="IPR019831">
    <property type="entry name" value="Mn/Fe_SOD_N"/>
</dbReference>
<keyword evidence="2 6" id="KW-0479">Metal-binding</keyword>
<dbReference type="RefSeq" id="WP_183414050.1">
    <property type="nucleotide sequence ID" value="NZ_JACHYB010000002.1"/>
</dbReference>
<protein>
    <recommendedName>
        <fullName evidence="7">Superoxide dismutase</fullName>
        <ecNumber evidence="7">1.15.1.1</ecNumber>
    </recommendedName>
</protein>
<comment type="caution">
    <text evidence="10">The sequence shown here is derived from an EMBL/GenBank/DDBJ whole genome shotgun (WGS) entry which is preliminary data.</text>
</comment>
<evidence type="ECO:0000256" key="7">
    <source>
        <dbReference type="RuleBase" id="RU000414"/>
    </source>
</evidence>
<dbReference type="PANTHER" id="PTHR42769">
    <property type="entry name" value="SUPEROXIDE DISMUTASE"/>
    <property type="match status" value="1"/>
</dbReference>
<dbReference type="InterPro" id="IPR019832">
    <property type="entry name" value="Mn/Fe_SOD_C"/>
</dbReference>
<dbReference type="Proteomes" id="UP000544222">
    <property type="component" value="Unassembled WGS sequence"/>
</dbReference>
<evidence type="ECO:0000259" key="8">
    <source>
        <dbReference type="Pfam" id="PF00081"/>
    </source>
</evidence>
<dbReference type="Pfam" id="PF02777">
    <property type="entry name" value="Sod_Fe_C"/>
    <property type="match status" value="1"/>
</dbReference>
<dbReference type="SUPFAM" id="SSF54719">
    <property type="entry name" value="Fe,Mn superoxide dismutase (SOD), C-terminal domain"/>
    <property type="match status" value="1"/>
</dbReference>
<dbReference type="PRINTS" id="PR01703">
    <property type="entry name" value="MNSODISMTASE"/>
</dbReference>
<dbReference type="InterPro" id="IPR001189">
    <property type="entry name" value="Mn/Fe_SOD"/>
</dbReference>
<dbReference type="GO" id="GO:0004784">
    <property type="term" value="F:superoxide dismutase activity"/>
    <property type="evidence" value="ECO:0007669"/>
    <property type="project" value="UniProtKB-EC"/>
</dbReference>
<dbReference type="EC" id="1.15.1.1" evidence="7"/>
<feature type="binding site" evidence="6">
    <location>
        <position position="74"/>
    </location>
    <ligand>
        <name>Mn(2+)</name>
        <dbReference type="ChEBI" id="CHEBI:29035"/>
    </ligand>
</feature>
<comment type="function">
    <text evidence="7">Destroys radicals which are normally produced within the cells and which are toxic to biological systems.</text>
</comment>
<dbReference type="Pfam" id="PF00081">
    <property type="entry name" value="Sod_Fe_N"/>
    <property type="match status" value="1"/>
</dbReference>
<evidence type="ECO:0000313" key="10">
    <source>
        <dbReference type="EMBL" id="MBB3188285.1"/>
    </source>
</evidence>
<evidence type="ECO:0000256" key="6">
    <source>
        <dbReference type="PIRSR" id="PIRSR000349-1"/>
    </source>
</evidence>
<dbReference type="InterPro" id="IPR036314">
    <property type="entry name" value="SOD_C_sf"/>
</dbReference>
<keyword evidence="4" id="KW-0408">Iron</keyword>
<dbReference type="PANTHER" id="PTHR42769:SF3">
    <property type="entry name" value="SUPEROXIDE DISMUTASE [FE] 2, CHLOROPLASTIC"/>
    <property type="match status" value="1"/>
</dbReference>
<evidence type="ECO:0000256" key="4">
    <source>
        <dbReference type="ARBA" id="ARBA00023004"/>
    </source>
</evidence>
<keyword evidence="11" id="KW-1185">Reference proteome</keyword>
<feature type="binding site" evidence="6">
    <location>
        <position position="27"/>
    </location>
    <ligand>
        <name>Mn(2+)</name>
        <dbReference type="ChEBI" id="CHEBI:29035"/>
    </ligand>
</feature>
<evidence type="ECO:0000313" key="11">
    <source>
        <dbReference type="Proteomes" id="UP000544222"/>
    </source>
</evidence>
<dbReference type="Gene3D" id="3.55.40.20">
    <property type="entry name" value="Iron/manganese superoxide dismutase, C-terminal domain"/>
    <property type="match status" value="1"/>
</dbReference>
<dbReference type="PIRSF" id="PIRSF000349">
    <property type="entry name" value="SODismutase"/>
    <property type="match status" value="1"/>
</dbReference>
<feature type="binding site" evidence="6">
    <location>
        <position position="161"/>
    </location>
    <ligand>
        <name>Mn(2+)</name>
        <dbReference type="ChEBI" id="CHEBI:29035"/>
    </ligand>
</feature>
<sequence length="191" mass="21591">MKHELPALPYATNALAPKISQQTIELHWGKHAQTYVNNLNNLIPGTPFEHASLEDIILKAEGPIFNNGAQTWNHIFYFTQFSPSPKAKPEGKLAEAIDKSFGSFEAFKEQFSKAAVGLFGSGWAWLVKKADGSLEVIQESNAGNPLRKGLTPVLTCDVWEHSYYVDYQNRRGDYVSIFWDVLDWKVIESRF</sequence>
<dbReference type="FunFam" id="1.10.287.990:FF:000002">
    <property type="entry name" value="Superoxide dismutase"/>
    <property type="match status" value="1"/>
</dbReference>
<feature type="domain" description="Manganese/iron superoxide dismutase C-terminal" evidence="9">
    <location>
        <begin position="89"/>
        <end position="190"/>
    </location>
</feature>
<dbReference type="Gene3D" id="1.10.287.990">
    <property type="entry name" value="Fe,Mn superoxide dismutase (SOD) domain"/>
    <property type="match status" value="1"/>
</dbReference>
<evidence type="ECO:0000256" key="1">
    <source>
        <dbReference type="ARBA" id="ARBA00008714"/>
    </source>
</evidence>
<accession>A0A7W5H2Z1</accession>
<gene>
    <name evidence="10" type="ORF">FHX64_002483</name>
</gene>
<name>A0A7W5H2Z1_9PORP</name>
<comment type="catalytic activity">
    <reaction evidence="5 7">
        <text>2 superoxide + 2 H(+) = H2O2 + O2</text>
        <dbReference type="Rhea" id="RHEA:20696"/>
        <dbReference type="ChEBI" id="CHEBI:15378"/>
        <dbReference type="ChEBI" id="CHEBI:15379"/>
        <dbReference type="ChEBI" id="CHEBI:16240"/>
        <dbReference type="ChEBI" id="CHEBI:18421"/>
        <dbReference type="EC" id="1.15.1.1"/>
    </reaction>
</comment>
<dbReference type="InterPro" id="IPR036324">
    <property type="entry name" value="Mn/Fe_SOD_N_sf"/>
</dbReference>
<evidence type="ECO:0000256" key="2">
    <source>
        <dbReference type="ARBA" id="ARBA00022723"/>
    </source>
</evidence>
<dbReference type="InterPro" id="IPR019833">
    <property type="entry name" value="Mn/Fe_SOD_BS"/>
</dbReference>
<comment type="similarity">
    <text evidence="1 7">Belongs to the iron/manganese superoxide dismutase family.</text>
</comment>
<dbReference type="AlphaFoldDB" id="A0A7W5H2Z1"/>
<evidence type="ECO:0000259" key="9">
    <source>
        <dbReference type="Pfam" id="PF02777"/>
    </source>
</evidence>
<dbReference type="SUPFAM" id="SSF46609">
    <property type="entry name" value="Fe,Mn superoxide dismutase (SOD), N-terminal domain"/>
    <property type="match status" value="1"/>
</dbReference>
<proteinExistence type="inferred from homology"/>
<dbReference type="GO" id="GO:0046872">
    <property type="term" value="F:metal ion binding"/>
    <property type="evidence" value="ECO:0007669"/>
    <property type="project" value="UniProtKB-KW"/>
</dbReference>
<organism evidence="10 11">
    <name type="scientific">Microbacter margulisiae</name>
    <dbReference type="NCBI Taxonomy" id="1350067"/>
    <lineage>
        <taxon>Bacteria</taxon>
        <taxon>Pseudomonadati</taxon>
        <taxon>Bacteroidota</taxon>
        <taxon>Bacteroidia</taxon>
        <taxon>Bacteroidales</taxon>
        <taxon>Porphyromonadaceae</taxon>
        <taxon>Microbacter</taxon>
    </lineage>
</organism>
<evidence type="ECO:0000256" key="3">
    <source>
        <dbReference type="ARBA" id="ARBA00023002"/>
    </source>
</evidence>
<dbReference type="GO" id="GO:0005737">
    <property type="term" value="C:cytoplasm"/>
    <property type="evidence" value="ECO:0007669"/>
    <property type="project" value="UniProtKB-ARBA"/>
</dbReference>
<reference evidence="10 11" key="1">
    <citation type="submission" date="2020-08" db="EMBL/GenBank/DDBJ databases">
        <title>Genomic Encyclopedia of Type Strains, Phase IV (KMG-IV): sequencing the most valuable type-strain genomes for metagenomic binning, comparative biology and taxonomic classification.</title>
        <authorList>
            <person name="Goeker M."/>
        </authorList>
    </citation>
    <scope>NUCLEOTIDE SEQUENCE [LARGE SCALE GENOMIC DNA]</scope>
    <source>
        <strain evidence="10 11">DSM 27471</strain>
    </source>
</reference>
<feature type="domain" description="Manganese/iron superoxide dismutase N-terminal" evidence="8">
    <location>
        <begin position="2"/>
        <end position="82"/>
    </location>
</feature>
<dbReference type="EMBL" id="JACHYB010000002">
    <property type="protein sequence ID" value="MBB3188285.1"/>
    <property type="molecule type" value="Genomic_DNA"/>
</dbReference>
<keyword evidence="3 7" id="KW-0560">Oxidoreductase</keyword>
<feature type="binding site" evidence="6">
    <location>
        <position position="157"/>
    </location>
    <ligand>
        <name>Mn(2+)</name>
        <dbReference type="ChEBI" id="CHEBI:29035"/>
    </ligand>
</feature>